<evidence type="ECO:0000313" key="2">
    <source>
        <dbReference type="EMBL" id="SDG95714.1"/>
    </source>
</evidence>
<dbReference type="EMBL" id="FNAN01000026">
    <property type="protein sequence ID" value="SDG95714.1"/>
    <property type="molecule type" value="Genomic_DNA"/>
</dbReference>
<protein>
    <recommendedName>
        <fullName evidence="1">DUF5618 domain-containing protein</fullName>
    </recommendedName>
</protein>
<dbReference type="InterPro" id="IPR040988">
    <property type="entry name" value="DUF5618"/>
</dbReference>
<dbReference type="Proteomes" id="UP000198748">
    <property type="component" value="Unassembled WGS sequence"/>
</dbReference>
<dbReference type="STRING" id="659014.SAMN04487996_12622"/>
<reference evidence="3" key="1">
    <citation type="submission" date="2016-10" db="EMBL/GenBank/DDBJ databases">
        <authorList>
            <person name="Varghese N."/>
            <person name="Submissions S."/>
        </authorList>
    </citation>
    <scope>NUCLEOTIDE SEQUENCE [LARGE SCALE GENOMIC DNA]</scope>
    <source>
        <strain evidence="3">DSM 25329</strain>
    </source>
</reference>
<accession>A0A1G7YH72</accession>
<evidence type="ECO:0000313" key="3">
    <source>
        <dbReference type="Proteomes" id="UP000198748"/>
    </source>
</evidence>
<evidence type="ECO:0000259" key="1">
    <source>
        <dbReference type="Pfam" id="PF18498"/>
    </source>
</evidence>
<name>A0A1G7YH72_9BACT</name>
<proteinExistence type="predicted"/>
<dbReference type="OrthoDB" id="957519at2"/>
<gene>
    <name evidence="2" type="ORF">SAMN04487996_12622</name>
</gene>
<sequence>MAEQNAPVTPSQEAERYLENARLILTEKAGKKDGLYADVKYVKMAAGTAYSAALLILDEYLRQKEGIHFTKPKSIEDYMSRLRKYDKKLLRILASVYDELHLAGYYHGTRSVDTMQKGMNGVKQMLNYI</sequence>
<dbReference type="AlphaFoldDB" id="A0A1G7YH72"/>
<dbReference type="Gene3D" id="1.20.120.330">
    <property type="entry name" value="Nucleotidyltransferases domain 2"/>
    <property type="match status" value="1"/>
</dbReference>
<dbReference type="Pfam" id="PF18498">
    <property type="entry name" value="DUF5618"/>
    <property type="match status" value="1"/>
</dbReference>
<organism evidence="2 3">
    <name type="scientific">Dyadobacter soli</name>
    <dbReference type="NCBI Taxonomy" id="659014"/>
    <lineage>
        <taxon>Bacteria</taxon>
        <taxon>Pseudomonadati</taxon>
        <taxon>Bacteroidota</taxon>
        <taxon>Cytophagia</taxon>
        <taxon>Cytophagales</taxon>
        <taxon>Spirosomataceae</taxon>
        <taxon>Dyadobacter</taxon>
    </lineage>
</organism>
<feature type="domain" description="DUF5618" evidence="1">
    <location>
        <begin position="11"/>
        <end position="129"/>
    </location>
</feature>
<dbReference type="RefSeq" id="WP_090157119.1">
    <property type="nucleotide sequence ID" value="NZ_FNAN01000026.1"/>
</dbReference>
<keyword evidence="3" id="KW-1185">Reference proteome</keyword>